<name>A0A2H0W456_9BACT</name>
<feature type="transmembrane region" description="Helical" evidence="1">
    <location>
        <begin position="136"/>
        <end position="154"/>
    </location>
</feature>
<organism evidence="3 4">
    <name type="scientific">Candidatus Buchananbacteria bacterium CG10_big_fil_rev_8_21_14_0_10_42_9</name>
    <dbReference type="NCBI Taxonomy" id="1974526"/>
    <lineage>
        <taxon>Bacteria</taxon>
        <taxon>Candidatus Buchananiibacteriota</taxon>
    </lineage>
</organism>
<reference evidence="4" key="1">
    <citation type="submission" date="2017-09" db="EMBL/GenBank/DDBJ databases">
        <title>Depth-based differentiation of microbial function through sediment-hosted aquifers and enrichment of novel symbionts in the deep terrestrial subsurface.</title>
        <authorList>
            <person name="Probst A.J."/>
            <person name="Ladd B."/>
            <person name="Jarett J.K."/>
            <person name="Geller-Mcgrath D.E."/>
            <person name="Sieber C.M.K."/>
            <person name="Emerson J.B."/>
            <person name="Anantharaman K."/>
            <person name="Thomas B.C."/>
            <person name="Malmstrom R."/>
            <person name="Stieglmeier M."/>
            <person name="Klingl A."/>
            <person name="Woyke T."/>
            <person name="Ryan C.M."/>
            <person name="Banfield J.F."/>
        </authorList>
    </citation>
    <scope>NUCLEOTIDE SEQUENCE [LARGE SCALE GENOMIC DNA]</scope>
</reference>
<keyword evidence="1" id="KW-0472">Membrane</keyword>
<dbReference type="Pfam" id="PF18920">
    <property type="entry name" value="DUF5671"/>
    <property type="match status" value="1"/>
</dbReference>
<dbReference type="AlphaFoldDB" id="A0A2H0W456"/>
<protein>
    <recommendedName>
        <fullName evidence="2">DUF5671 domain-containing protein</fullName>
    </recommendedName>
</protein>
<sequence length="317" mass="36153">MEDKISTKPKSTAVLDTFLHFVSFFTLGLLTFAVGAITFQLINKYLPSLEFDRYYQIRVNRDLVRFNMASILLASPIYLVVTGYIHKLYKQQKLNSKSALRRWLIYIVLFLATVNIIINTIRLVSEFLGGNYAANFVAKTLVMIVIGVAIFAYYVWELRRDSYDRRDMKAQVSLAAYSVLAVVLFVAGFTIIGSPQTARLLKFDDARVNDLSQIRFEVESYFFTTDSLPSSLDDLPGEYRDPETGQAYTFKLVDENKYELCSTFSLASEGPEYRYAPGYAEPWQNHGAGEECYQLEVTVDPDAPQYPRTKPLPTLVE</sequence>
<evidence type="ECO:0000313" key="4">
    <source>
        <dbReference type="Proteomes" id="UP000230935"/>
    </source>
</evidence>
<dbReference type="InterPro" id="IPR043728">
    <property type="entry name" value="DUF5671"/>
</dbReference>
<feature type="domain" description="DUF5671" evidence="2">
    <location>
        <begin position="17"/>
        <end position="139"/>
    </location>
</feature>
<keyword evidence="1" id="KW-1133">Transmembrane helix</keyword>
<evidence type="ECO:0000259" key="2">
    <source>
        <dbReference type="Pfam" id="PF18920"/>
    </source>
</evidence>
<feature type="transmembrane region" description="Helical" evidence="1">
    <location>
        <begin position="63"/>
        <end position="82"/>
    </location>
</feature>
<feature type="transmembrane region" description="Helical" evidence="1">
    <location>
        <begin position="21"/>
        <end position="43"/>
    </location>
</feature>
<proteinExistence type="predicted"/>
<keyword evidence="1" id="KW-0812">Transmembrane</keyword>
<feature type="transmembrane region" description="Helical" evidence="1">
    <location>
        <begin position="174"/>
        <end position="193"/>
    </location>
</feature>
<comment type="caution">
    <text evidence="3">The sequence shown here is derived from an EMBL/GenBank/DDBJ whole genome shotgun (WGS) entry which is preliminary data.</text>
</comment>
<feature type="transmembrane region" description="Helical" evidence="1">
    <location>
        <begin position="103"/>
        <end position="124"/>
    </location>
</feature>
<dbReference type="Proteomes" id="UP000230935">
    <property type="component" value="Unassembled WGS sequence"/>
</dbReference>
<dbReference type="EMBL" id="PEZZ01000007">
    <property type="protein sequence ID" value="PIS05430.1"/>
    <property type="molecule type" value="Genomic_DNA"/>
</dbReference>
<evidence type="ECO:0000313" key="3">
    <source>
        <dbReference type="EMBL" id="PIS05430.1"/>
    </source>
</evidence>
<accession>A0A2H0W456</accession>
<evidence type="ECO:0000256" key="1">
    <source>
        <dbReference type="SAM" id="Phobius"/>
    </source>
</evidence>
<gene>
    <name evidence="3" type="ORF">COT81_01465</name>
</gene>